<dbReference type="HOGENOM" id="CLU_3227274_0_0_1"/>
<dbReference type="InterPro" id="IPR036962">
    <property type="entry name" value="Glyco_hydro_3_N_sf"/>
</dbReference>
<protein>
    <submittedName>
        <fullName evidence="3">Glycoside hydrolase family 3 protein</fullName>
    </submittedName>
</protein>
<name>A0A074RDR1_9AGAM</name>
<dbReference type="SUPFAM" id="SSF51445">
    <property type="entry name" value="(Trans)glycosidases"/>
    <property type="match status" value="1"/>
</dbReference>
<dbReference type="Proteomes" id="UP000027456">
    <property type="component" value="Unassembled WGS sequence"/>
</dbReference>
<evidence type="ECO:0000256" key="1">
    <source>
        <dbReference type="ARBA" id="ARBA00005336"/>
    </source>
</evidence>
<evidence type="ECO:0000313" key="4">
    <source>
        <dbReference type="Proteomes" id="UP000027456"/>
    </source>
</evidence>
<evidence type="ECO:0000256" key="2">
    <source>
        <dbReference type="ARBA" id="ARBA00022801"/>
    </source>
</evidence>
<feature type="non-terminal residue" evidence="3">
    <location>
        <position position="44"/>
    </location>
</feature>
<proteinExistence type="inferred from homology"/>
<keyword evidence="4" id="KW-1185">Reference proteome</keyword>
<dbReference type="GO" id="GO:0004553">
    <property type="term" value="F:hydrolase activity, hydrolyzing O-glycosyl compounds"/>
    <property type="evidence" value="ECO:0007669"/>
    <property type="project" value="InterPro"/>
</dbReference>
<accession>A0A074RDR1</accession>
<gene>
    <name evidence="3" type="ORF">V565_344900</name>
</gene>
<dbReference type="EMBL" id="AZST01002517">
    <property type="protein sequence ID" value="KEP44939.1"/>
    <property type="molecule type" value="Genomic_DNA"/>
</dbReference>
<comment type="similarity">
    <text evidence="1">Belongs to the glycosyl hydrolase 3 family.</text>
</comment>
<dbReference type="AlphaFoldDB" id="A0A074RDR1"/>
<dbReference type="GO" id="GO:0005975">
    <property type="term" value="P:carbohydrate metabolic process"/>
    <property type="evidence" value="ECO:0007669"/>
    <property type="project" value="InterPro"/>
</dbReference>
<dbReference type="OrthoDB" id="416222at2759"/>
<comment type="caution">
    <text evidence="3">The sequence shown here is derived from an EMBL/GenBank/DDBJ whole genome shotgun (WGS) entry which is preliminary data.</text>
</comment>
<reference evidence="3 4" key="1">
    <citation type="submission" date="2013-12" db="EMBL/GenBank/DDBJ databases">
        <authorList>
            <person name="Cubeta M."/>
            <person name="Pakala S."/>
            <person name="Fedorova N."/>
            <person name="Thomas E."/>
            <person name="Dean R."/>
            <person name="Jabaji S."/>
            <person name="Neate S."/>
            <person name="Toda T."/>
            <person name="Tavantzis S."/>
            <person name="Vilgalys R."/>
            <person name="Bharathan N."/>
            <person name="Pakala S."/>
            <person name="Losada L.S."/>
            <person name="Zafar N."/>
            <person name="Nierman W."/>
        </authorList>
    </citation>
    <scope>NUCLEOTIDE SEQUENCE [LARGE SCALE GENOMIC DNA]</scope>
    <source>
        <strain evidence="3 4">123E</strain>
    </source>
</reference>
<organism evidence="3 4">
    <name type="scientific">Rhizoctonia solani 123E</name>
    <dbReference type="NCBI Taxonomy" id="1423351"/>
    <lineage>
        <taxon>Eukaryota</taxon>
        <taxon>Fungi</taxon>
        <taxon>Dikarya</taxon>
        <taxon>Basidiomycota</taxon>
        <taxon>Agaricomycotina</taxon>
        <taxon>Agaricomycetes</taxon>
        <taxon>Cantharellales</taxon>
        <taxon>Ceratobasidiaceae</taxon>
        <taxon>Rhizoctonia</taxon>
    </lineage>
</organism>
<evidence type="ECO:0000313" key="3">
    <source>
        <dbReference type="EMBL" id="KEP44939.1"/>
    </source>
</evidence>
<dbReference type="InterPro" id="IPR017853">
    <property type="entry name" value="GH"/>
</dbReference>
<keyword evidence="2 3" id="KW-0378">Hydrolase</keyword>
<dbReference type="Gene3D" id="3.20.20.300">
    <property type="entry name" value="Glycoside hydrolase, family 3, N-terminal domain"/>
    <property type="match status" value="1"/>
</dbReference>
<sequence length="44" mass="4517">MTLEEKVGLVTGIGDSSRCTGNTAAVPRLNIPSLCMQDGPADVV</sequence>